<evidence type="ECO:0000313" key="6">
    <source>
        <dbReference type="EMBL" id="KAK2078961.1"/>
    </source>
</evidence>
<evidence type="ECO:0000256" key="4">
    <source>
        <dbReference type="PROSITE-ProRule" id="PRU01016"/>
    </source>
</evidence>
<dbReference type="Gene3D" id="3.40.50.150">
    <property type="entry name" value="Vaccinia Virus protein VP39"/>
    <property type="match status" value="1"/>
</dbReference>
<dbReference type="InterPro" id="IPR001525">
    <property type="entry name" value="C5_MeTfrase"/>
</dbReference>
<feature type="region of interest" description="Disordered" evidence="5">
    <location>
        <begin position="235"/>
        <end position="255"/>
    </location>
</feature>
<comment type="caution">
    <text evidence="6">The sequence shown here is derived from an EMBL/GenBank/DDBJ whole genome shotgun (WGS) entry which is preliminary data.</text>
</comment>
<sequence length="415" mass="44256">MSYMGPGLHYALEQAFPGSQVVRAYDINDTANDVYEHNFGSRPCQTNIDSLTAAQLDKLGANVWLLSPPCQPYTRRGLRRHSADDRAASFISLLRHVRSMKAPPVALLLENVVGFEASDTRAILLDTLRDLDFEVCEVIACPSDLGVPYSRPRYFAAARRRGAGAGALAPPPQAPFRPVQPDGSIADRPCAPRAAEALASFLVADPGAELAGGVRAKLANDIRFKQRGVTDAEGLGLDRQSSLDADTPSPSSSAPLATAASFQLGQELLLKNGWCLDIVTPASTRTCCFTKTYGQYIKGSGSVLAPAGREEAVKQVMEAFPCLVPRRDADAEAASQRLTPASEDLAAALAPLGLRFFTPQEIAALHGFPGTFAFPASVTLRQRYSLLGNSLHVHVVALLLEHLLTGVRLPGDGGA</sequence>
<dbReference type="AlphaFoldDB" id="A0AAD9MNK2"/>
<dbReference type="Gene3D" id="3.90.120.10">
    <property type="entry name" value="DNA Methylase, subunit A, domain 2"/>
    <property type="match status" value="1"/>
</dbReference>
<evidence type="ECO:0000256" key="3">
    <source>
        <dbReference type="ARBA" id="ARBA00022691"/>
    </source>
</evidence>
<dbReference type="PANTHER" id="PTHR46098:SF1">
    <property type="entry name" value="TRNA (CYTOSINE(38)-C(5))-METHYLTRANSFERASE"/>
    <property type="match status" value="1"/>
</dbReference>
<comment type="similarity">
    <text evidence="4">Belongs to the class I-like SAM-binding methyltransferase superfamily. C5-methyltransferase family.</text>
</comment>
<protein>
    <recommendedName>
        <fullName evidence="8">S-adenosyl-L-methionine-dependent methyltransferase</fullName>
    </recommendedName>
</protein>
<evidence type="ECO:0008006" key="8">
    <source>
        <dbReference type="Google" id="ProtNLM"/>
    </source>
</evidence>
<name>A0AAD9MNK2_PROWI</name>
<dbReference type="EMBL" id="JASFZW010000003">
    <property type="protein sequence ID" value="KAK2078961.1"/>
    <property type="molecule type" value="Genomic_DNA"/>
</dbReference>
<dbReference type="InterPro" id="IPR029063">
    <property type="entry name" value="SAM-dependent_MTases_sf"/>
</dbReference>
<keyword evidence="1 4" id="KW-0489">Methyltransferase</keyword>
<feature type="compositionally biased region" description="Low complexity" evidence="5">
    <location>
        <begin position="242"/>
        <end position="255"/>
    </location>
</feature>
<gene>
    <name evidence="6" type="ORF">QBZ16_002651</name>
</gene>
<evidence type="ECO:0000256" key="2">
    <source>
        <dbReference type="ARBA" id="ARBA00022679"/>
    </source>
</evidence>
<dbReference type="PANTHER" id="PTHR46098">
    <property type="entry name" value="TRNA (CYTOSINE(38)-C(5))-METHYLTRANSFERASE"/>
    <property type="match status" value="1"/>
</dbReference>
<keyword evidence="7" id="KW-1185">Reference proteome</keyword>
<proteinExistence type="inferred from homology"/>
<evidence type="ECO:0000256" key="1">
    <source>
        <dbReference type="ARBA" id="ARBA00022603"/>
    </source>
</evidence>
<keyword evidence="2 4" id="KW-0808">Transferase</keyword>
<reference evidence="6" key="1">
    <citation type="submission" date="2021-01" db="EMBL/GenBank/DDBJ databases">
        <authorList>
            <person name="Eckstrom K.M.E."/>
        </authorList>
    </citation>
    <scope>NUCLEOTIDE SEQUENCE</scope>
    <source>
        <strain evidence="6">UVCC 0001</strain>
    </source>
</reference>
<dbReference type="Proteomes" id="UP001255856">
    <property type="component" value="Unassembled WGS sequence"/>
</dbReference>
<evidence type="ECO:0000256" key="5">
    <source>
        <dbReference type="SAM" id="MobiDB-lite"/>
    </source>
</evidence>
<accession>A0AAD9MNK2</accession>
<dbReference type="InterPro" id="IPR050750">
    <property type="entry name" value="C5-MTase"/>
</dbReference>
<keyword evidence="3 4" id="KW-0949">S-adenosyl-L-methionine</keyword>
<dbReference type="GO" id="GO:0032259">
    <property type="term" value="P:methylation"/>
    <property type="evidence" value="ECO:0007669"/>
    <property type="project" value="UniProtKB-KW"/>
</dbReference>
<organism evidence="6 7">
    <name type="scientific">Prototheca wickerhamii</name>
    <dbReference type="NCBI Taxonomy" id="3111"/>
    <lineage>
        <taxon>Eukaryota</taxon>
        <taxon>Viridiplantae</taxon>
        <taxon>Chlorophyta</taxon>
        <taxon>core chlorophytes</taxon>
        <taxon>Trebouxiophyceae</taxon>
        <taxon>Chlorellales</taxon>
        <taxon>Chlorellaceae</taxon>
        <taxon>Prototheca</taxon>
    </lineage>
</organism>
<dbReference type="SUPFAM" id="SSF53335">
    <property type="entry name" value="S-adenosyl-L-methionine-dependent methyltransferases"/>
    <property type="match status" value="1"/>
</dbReference>
<evidence type="ECO:0000313" key="7">
    <source>
        <dbReference type="Proteomes" id="UP001255856"/>
    </source>
</evidence>
<dbReference type="GO" id="GO:0008168">
    <property type="term" value="F:methyltransferase activity"/>
    <property type="evidence" value="ECO:0007669"/>
    <property type="project" value="UniProtKB-KW"/>
</dbReference>
<dbReference type="Pfam" id="PF00145">
    <property type="entry name" value="DNA_methylase"/>
    <property type="match status" value="2"/>
</dbReference>
<dbReference type="PROSITE" id="PS51679">
    <property type="entry name" value="SAM_MT_C5"/>
    <property type="match status" value="1"/>
</dbReference>
<feature type="active site" evidence="4">
    <location>
        <position position="70"/>
    </location>
</feature>
<dbReference type="GO" id="GO:0005634">
    <property type="term" value="C:nucleus"/>
    <property type="evidence" value="ECO:0007669"/>
    <property type="project" value="TreeGrafter"/>
</dbReference>